<evidence type="ECO:0000256" key="1">
    <source>
        <dbReference type="ARBA" id="ARBA00001656"/>
    </source>
</evidence>
<feature type="region of interest" description="Disordered" evidence="6">
    <location>
        <begin position="355"/>
        <end position="520"/>
    </location>
</feature>
<feature type="compositionally biased region" description="Basic residues" evidence="6">
    <location>
        <begin position="635"/>
        <end position="646"/>
    </location>
</feature>
<dbReference type="GO" id="GO:0004252">
    <property type="term" value="F:serine-type endopeptidase activity"/>
    <property type="evidence" value="ECO:0007669"/>
    <property type="project" value="InterPro"/>
</dbReference>
<feature type="compositionally biased region" description="Low complexity" evidence="6">
    <location>
        <begin position="402"/>
        <end position="432"/>
    </location>
</feature>
<dbReference type="InterPro" id="IPR043504">
    <property type="entry name" value="Peptidase_S1_PA_chymotrypsin"/>
</dbReference>
<feature type="compositionally biased region" description="Basic and acidic residues" evidence="6">
    <location>
        <begin position="556"/>
        <end position="566"/>
    </location>
</feature>
<dbReference type="AlphaFoldDB" id="A0A9Q1B2A0"/>
<feature type="region of interest" description="Disordered" evidence="6">
    <location>
        <begin position="540"/>
        <end position="652"/>
    </location>
</feature>
<feature type="compositionally biased region" description="Basic and acidic residues" evidence="6">
    <location>
        <begin position="592"/>
        <end position="608"/>
    </location>
</feature>
<name>A0A9Q1B2A0_9SAUR</name>
<dbReference type="Gene3D" id="2.40.10.10">
    <property type="entry name" value="Trypsin-like serine proteases"/>
    <property type="match status" value="1"/>
</dbReference>
<evidence type="ECO:0000256" key="2">
    <source>
        <dbReference type="ARBA" id="ARBA00012050"/>
    </source>
</evidence>
<feature type="region of interest" description="Disordered" evidence="6">
    <location>
        <begin position="164"/>
        <end position="209"/>
    </location>
</feature>
<dbReference type="EMBL" id="JAPFRF010000006">
    <property type="protein sequence ID" value="KAJ7329389.1"/>
    <property type="molecule type" value="Genomic_DNA"/>
</dbReference>
<evidence type="ECO:0000256" key="3">
    <source>
        <dbReference type="ARBA" id="ARBA00017161"/>
    </source>
</evidence>
<dbReference type="Proteomes" id="UP001142489">
    <property type="component" value="Unassembled WGS sequence"/>
</dbReference>
<proteinExistence type="inferred from homology"/>
<dbReference type="Pfam" id="PF00089">
    <property type="entry name" value="Trypsin"/>
    <property type="match status" value="1"/>
</dbReference>
<dbReference type="CDD" id="cd00190">
    <property type="entry name" value="Tryp_SPc"/>
    <property type="match status" value="1"/>
</dbReference>
<dbReference type="PANTHER" id="PTHR24252:SF8">
    <property type="entry name" value="ACROSIN"/>
    <property type="match status" value="1"/>
</dbReference>
<gene>
    <name evidence="8" type="ORF">JRQ81_015563</name>
</gene>
<dbReference type="PROSITE" id="PS50240">
    <property type="entry name" value="TRYPSIN_DOM"/>
    <property type="match status" value="1"/>
</dbReference>
<dbReference type="SMART" id="SM00020">
    <property type="entry name" value="Tryp_SPc"/>
    <property type="match status" value="1"/>
</dbReference>
<dbReference type="OrthoDB" id="6339452at2759"/>
<protein>
    <recommendedName>
        <fullName evidence="3">Acrosin</fullName>
        <ecNumber evidence="2">3.4.21.10</ecNumber>
    </recommendedName>
</protein>
<evidence type="ECO:0000313" key="8">
    <source>
        <dbReference type="EMBL" id="KAJ7329389.1"/>
    </source>
</evidence>
<feature type="region of interest" description="Disordered" evidence="6">
    <location>
        <begin position="233"/>
        <end position="274"/>
    </location>
</feature>
<keyword evidence="4" id="KW-1015">Disulfide bond</keyword>
<dbReference type="SUPFAM" id="SSF50494">
    <property type="entry name" value="Trypsin-like serine proteases"/>
    <property type="match status" value="1"/>
</dbReference>
<reference evidence="8" key="1">
    <citation type="journal article" date="2023" name="DNA Res.">
        <title>Chromosome-level genome assembly of Phrynocephalus forsythii using third-generation DNA sequencing and Hi-C analysis.</title>
        <authorList>
            <person name="Qi Y."/>
            <person name="Zhao W."/>
            <person name="Zhao Y."/>
            <person name="Niu C."/>
            <person name="Cao S."/>
            <person name="Zhang Y."/>
        </authorList>
    </citation>
    <scope>NUCLEOTIDE SEQUENCE</scope>
    <source>
        <tissue evidence="8">Muscle</tissue>
    </source>
</reference>
<feature type="compositionally biased region" description="Pro residues" evidence="6">
    <location>
        <begin position="446"/>
        <end position="465"/>
    </location>
</feature>
<organism evidence="8 9">
    <name type="scientific">Phrynocephalus forsythii</name>
    <dbReference type="NCBI Taxonomy" id="171643"/>
    <lineage>
        <taxon>Eukaryota</taxon>
        <taxon>Metazoa</taxon>
        <taxon>Chordata</taxon>
        <taxon>Craniata</taxon>
        <taxon>Vertebrata</taxon>
        <taxon>Euteleostomi</taxon>
        <taxon>Lepidosauria</taxon>
        <taxon>Squamata</taxon>
        <taxon>Bifurcata</taxon>
        <taxon>Unidentata</taxon>
        <taxon>Episquamata</taxon>
        <taxon>Toxicofera</taxon>
        <taxon>Iguania</taxon>
        <taxon>Acrodonta</taxon>
        <taxon>Agamidae</taxon>
        <taxon>Agaminae</taxon>
        <taxon>Phrynocephalus</taxon>
    </lineage>
</organism>
<evidence type="ECO:0000313" key="9">
    <source>
        <dbReference type="Proteomes" id="UP001142489"/>
    </source>
</evidence>
<dbReference type="GO" id="GO:0006508">
    <property type="term" value="P:proteolysis"/>
    <property type="evidence" value="ECO:0007669"/>
    <property type="project" value="InterPro"/>
</dbReference>
<evidence type="ECO:0000256" key="5">
    <source>
        <dbReference type="ARBA" id="ARBA00024195"/>
    </source>
</evidence>
<keyword evidence="9" id="KW-1185">Reference proteome</keyword>
<evidence type="ECO:0000259" key="7">
    <source>
        <dbReference type="PROSITE" id="PS50240"/>
    </source>
</evidence>
<comment type="similarity">
    <text evidence="5">Belongs to the peptidase S1 family. CLIP subfamily.</text>
</comment>
<feature type="compositionally biased region" description="Pro residues" evidence="6">
    <location>
        <begin position="252"/>
        <end position="261"/>
    </location>
</feature>
<accession>A0A9Q1B2A0</accession>
<evidence type="ECO:0000256" key="6">
    <source>
        <dbReference type="SAM" id="MobiDB-lite"/>
    </source>
</evidence>
<comment type="caution">
    <text evidence="8">The sequence shown here is derived from an EMBL/GenBank/DDBJ whole genome shotgun (WGS) entry which is preliminary data.</text>
</comment>
<feature type="compositionally biased region" description="Pro residues" evidence="6">
    <location>
        <begin position="360"/>
        <end position="371"/>
    </location>
</feature>
<dbReference type="GO" id="GO:0007340">
    <property type="term" value="P:acrosome reaction"/>
    <property type="evidence" value="ECO:0007669"/>
    <property type="project" value="TreeGrafter"/>
</dbReference>
<comment type="catalytic activity">
    <reaction evidence="1">
        <text>Preferential cleavage: Arg-|-Xaa, Lys-|-Xaa.</text>
        <dbReference type="EC" id="3.4.21.10"/>
    </reaction>
</comment>
<dbReference type="EC" id="3.4.21.10" evidence="2"/>
<feature type="compositionally biased region" description="Pro residues" evidence="6">
    <location>
        <begin position="180"/>
        <end position="189"/>
    </location>
</feature>
<dbReference type="FunFam" id="2.40.10.10:FF:000002">
    <property type="entry name" value="Transmembrane protease serine"/>
    <property type="match status" value="1"/>
</dbReference>
<sequence length="727" mass="78849">MGPRTTFSHCYISGWGTTSQNSAKPSDVLQEAKVILLKTEKCNSSQWYNGALGPHTLCAGYQQGGIDSCQGDSGGPLMCKTSPTSVYYIVGITSWGKGCAQAHSPGIYTSTKDFLKWILGQMLRGGGRKPTRKPGPPPTPAHPGGITLLPVTTLVENNEVEFPAETPAATPGNTQQPQAGPVPLPPDASPGPSESAASMDNLPLPLDTSAEPLQNATEVSMTAPLPANVSLGTLVAPSEGEPRGLNASGEPVTPPAIPPQEPNVTSPQKPNETEPTVLIEPPYIPPSLTPPPLEPPYLPVEQTVTLEPPFFPEETFPTALVPPYIPKEVPPTGLEAPYIPPEITVTLEPPYVAQEEPYTTPEPPFVPPPPTYTTTTTTEEATEETVEERLALGPVSLDSSDTPLEAGPLPETTPEETTVTTEPPRTRVPVKPSRASPATTGTVEPPYIPAVPAPSLEPPYIPPENPVTLEPPYIPTEETAVTLEPPYTPDESTFTLEPPYTPSESARTLEPPYTPSEKQYTLPEAPYIPKETQAWLERPFTPSESPYRPPEPPYIPREKTPARLERPYTPPEAPYPHLEAPYIAPDTIHPTLHPERPYVPQEKPHPIERPYTPPEAPPPRLEAPYIPPDIERPLKRLKRPPAKPRRLGSPSVAQYHAQKPEYPYFPLQTAAPLQRPVIPLPPLNVPESQAGIPYIYEVPAAHPKSSRRAMVPYAPRNWRAAPAGKRL</sequence>
<dbReference type="PROSITE" id="PS00135">
    <property type="entry name" value="TRYPSIN_SER"/>
    <property type="match status" value="1"/>
</dbReference>
<feature type="region of interest" description="Disordered" evidence="6">
    <location>
        <begin position="125"/>
        <end position="147"/>
    </location>
</feature>
<dbReference type="InterPro" id="IPR009003">
    <property type="entry name" value="Peptidase_S1_PA"/>
</dbReference>
<feature type="domain" description="Peptidase S1" evidence="7">
    <location>
        <begin position="1"/>
        <end position="123"/>
    </location>
</feature>
<feature type="compositionally biased region" description="Pro residues" evidence="6">
    <location>
        <begin position="611"/>
        <end position="627"/>
    </location>
</feature>
<feature type="compositionally biased region" description="Polar residues" evidence="6">
    <location>
        <begin position="262"/>
        <end position="274"/>
    </location>
</feature>
<dbReference type="InterPro" id="IPR033116">
    <property type="entry name" value="TRYPSIN_SER"/>
</dbReference>
<dbReference type="PANTHER" id="PTHR24252">
    <property type="entry name" value="ACROSIN-RELATED"/>
    <property type="match status" value="1"/>
</dbReference>
<evidence type="ECO:0000256" key="4">
    <source>
        <dbReference type="ARBA" id="ARBA00023157"/>
    </source>
</evidence>
<dbReference type="InterPro" id="IPR001254">
    <property type="entry name" value="Trypsin_dom"/>
</dbReference>